<dbReference type="InterPro" id="IPR036388">
    <property type="entry name" value="WH-like_DNA-bd_sf"/>
</dbReference>
<keyword evidence="1" id="KW-0963">Cytoplasm</keyword>
<dbReference type="PANTHER" id="PTHR34298:SF2">
    <property type="entry name" value="SEGREGATION AND CONDENSATION PROTEIN B"/>
    <property type="match status" value="1"/>
</dbReference>
<dbReference type="SUPFAM" id="SSF46785">
    <property type="entry name" value="Winged helix' DNA-binding domain"/>
    <property type="match status" value="2"/>
</dbReference>
<evidence type="ECO:0000256" key="4">
    <source>
        <dbReference type="ARBA" id="ARBA00023306"/>
    </source>
</evidence>
<dbReference type="PANTHER" id="PTHR34298">
    <property type="entry name" value="SEGREGATION AND CONDENSATION PROTEIN B"/>
    <property type="match status" value="1"/>
</dbReference>
<dbReference type="GO" id="GO:0051304">
    <property type="term" value="P:chromosome separation"/>
    <property type="evidence" value="ECO:0007669"/>
    <property type="project" value="InterPro"/>
</dbReference>
<dbReference type="GO" id="GO:0051301">
    <property type="term" value="P:cell division"/>
    <property type="evidence" value="ECO:0007669"/>
    <property type="project" value="UniProtKB-KW"/>
</dbReference>
<keyword evidence="2" id="KW-0132">Cell division</keyword>
<name>A0A2H0DXD8_9BACT</name>
<dbReference type="AlphaFoldDB" id="A0A2H0DXD8"/>
<comment type="caution">
    <text evidence="5">The sequence shown here is derived from an EMBL/GenBank/DDBJ whole genome shotgun (WGS) entry which is preliminary data.</text>
</comment>
<evidence type="ECO:0000256" key="2">
    <source>
        <dbReference type="ARBA" id="ARBA00022618"/>
    </source>
</evidence>
<sequence>METNLLSQKIEAILFANGDPISYKNLSNLLDVNKKTLEEGMDELQKVLNGRGLILIKNNDLVSLGTSPETSEVIEKLKKEELERPLGKAGSETLSIVLYMGPVTKSDVNYIRGVDSSSILRNLLVRGLVERNSSSDTRGYVYSTTIDTLRYMGISNVEELPDYENIKNVIKSKMNR</sequence>
<proteinExistence type="predicted"/>
<reference evidence="5 6" key="1">
    <citation type="submission" date="2017-09" db="EMBL/GenBank/DDBJ databases">
        <title>Depth-based differentiation of microbial function through sediment-hosted aquifers and enrichment of novel symbionts in the deep terrestrial subsurface.</title>
        <authorList>
            <person name="Probst A.J."/>
            <person name="Ladd B."/>
            <person name="Jarett J.K."/>
            <person name="Geller-Mcgrath D.E."/>
            <person name="Sieber C.M."/>
            <person name="Emerson J.B."/>
            <person name="Anantharaman K."/>
            <person name="Thomas B.C."/>
            <person name="Malmstrom R."/>
            <person name="Stieglmeier M."/>
            <person name="Klingl A."/>
            <person name="Woyke T."/>
            <person name="Ryan C.M."/>
            <person name="Banfield J.F."/>
        </authorList>
    </citation>
    <scope>NUCLEOTIDE SEQUENCE [LARGE SCALE GENOMIC DNA]</scope>
    <source>
        <strain evidence="5">CG22_combo_CG10-13_8_21_14_all_36_13</strain>
    </source>
</reference>
<evidence type="ECO:0000313" key="5">
    <source>
        <dbReference type="EMBL" id="PIP86845.1"/>
    </source>
</evidence>
<keyword evidence="3" id="KW-0159">Chromosome partition</keyword>
<dbReference type="InterPro" id="IPR005234">
    <property type="entry name" value="ScpB_csome_segregation"/>
</dbReference>
<dbReference type="Pfam" id="PF04079">
    <property type="entry name" value="SMC_ScpB"/>
    <property type="match status" value="1"/>
</dbReference>
<dbReference type="EMBL" id="PCTT01000045">
    <property type="protein sequence ID" value="PIP86845.1"/>
    <property type="molecule type" value="Genomic_DNA"/>
</dbReference>
<accession>A0A2H0DXD8</accession>
<organism evidence="5 6">
    <name type="scientific">Candidatus Campbellbacteria bacterium CG22_combo_CG10-13_8_21_14_all_36_13</name>
    <dbReference type="NCBI Taxonomy" id="1974529"/>
    <lineage>
        <taxon>Bacteria</taxon>
        <taxon>Candidatus Campbelliibacteriota</taxon>
    </lineage>
</organism>
<dbReference type="InterPro" id="IPR036390">
    <property type="entry name" value="WH_DNA-bd_sf"/>
</dbReference>
<protein>
    <submittedName>
        <fullName evidence="5">SMC-Scp complex subunit ScpB</fullName>
    </submittedName>
</protein>
<dbReference type="Gene3D" id="1.10.10.10">
    <property type="entry name" value="Winged helix-like DNA-binding domain superfamily/Winged helix DNA-binding domain"/>
    <property type="match status" value="2"/>
</dbReference>
<gene>
    <name evidence="5" type="ORF">COW81_03460</name>
</gene>
<evidence type="ECO:0000256" key="1">
    <source>
        <dbReference type="ARBA" id="ARBA00022490"/>
    </source>
</evidence>
<keyword evidence="4" id="KW-0131">Cell cycle</keyword>
<dbReference type="Proteomes" id="UP000231143">
    <property type="component" value="Unassembled WGS sequence"/>
</dbReference>
<evidence type="ECO:0000313" key="6">
    <source>
        <dbReference type="Proteomes" id="UP000231143"/>
    </source>
</evidence>
<evidence type="ECO:0000256" key="3">
    <source>
        <dbReference type="ARBA" id="ARBA00022829"/>
    </source>
</evidence>